<dbReference type="RefSeq" id="XP_013265670.1">
    <property type="nucleotide sequence ID" value="XM_013410216.1"/>
</dbReference>
<gene>
    <name evidence="3" type="ORF">A1O9_01056</name>
</gene>
<dbReference type="PRINTS" id="PR00625">
    <property type="entry name" value="JDOMAIN"/>
</dbReference>
<dbReference type="OrthoDB" id="442087at2759"/>
<comment type="caution">
    <text evidence="3">The sequence shown here is derived from an EMBL/GenBank/DDBJ whole genome shotgun (WGS) entry which is preliminary data.</text>
</comment>
<evidence type="ECO:0000313" key="3">
    <source>
        <dbReference type="EMBL" id="KEF63080.1"/>
    </source>
</evidence>
<keyword evidence="4" id="KW-1185">Reference proteome</keyword>
<dbReference type="InterPro" id="IPR036869">
    <property type="entry name" value="J_dom_sf"/>
</dbReference>
<evidence type="ECO:0000313" key="4">
    <source>
        <dbReference type="Proteomes" id="UP000027920"/>
    </source>
</evidence>
<accession>A0A072Q575</accession>
<dbReference type="AlphaFoldDB" id="A0A072Q575"/>
<evidence type="ECO:0000259" key="2">
    <source>
        <dbReference type="PROSITE" id="PS50076"/>
    </source>
</evidence>
<organism evidence="3 4">
    <name type="scientific">Exophiala aquamarina CBS 119918</name>
    <dbReference type="NCBI Taxonomy" id="1182545"/>
    <lineage>
        <taxon>Eukaryota</taxon>
        <taxon>Fungi</taxon>
        <taxon>Dikarya</taxon>
        <taxon>Ascomycota</taxon>
        <taxon>Pezizomycotina</taxon>
        <taxon>Eurotiomycetes</taxon>
        <taxon>Chaetothyriomycetidae</taxon>
        <taxon>Chaetothyriales</taxon>
        <taxon>Herpotrichiellaceae</taxon>
        <taxon>Exophiala</taxon>
    </lineage>
</organism>
<dbReference type="GeneID" id="25276004"/>
<dbReference type="PROSITE" id="PS50076">
    <property type="entry name" value="DNAJ_2"/>
    <property type="match status" value="1"/>
</dbReference>
<dbReference type="VEuPathDB" id="FungiDB:A1O9_01056"/>
<dbReference type="InterPro" id="IPR001623">
    <property type="entry name" value="DnaJ_domain"/>
</dbReference>
<reference evidence="3 4" key="1">
    <citation type="submission" date="2013-03" db="EMBL/GenBank/DDBJ databases">
        <title>The Genome Sequence of Exophiala aquamarina CBS 119918.</title>
        <authorList>
            <consortium name="The Broad Institute Genomics Platform"/>
            <person name="Cuomo C."/>
            <person name="de Hoog S."/>
            <person name="Gorbushina A."/>
            <person name="Walker B."/>
            <person name="Young S.K."/>
            <person name="Zeng Q."/>
            <person name="Gargeya S."/>
            <person name="Fitzgerald M."/>
            <person name="Haas B."/>
            <person name="Abouelleil A."/>
            <person name="Allen A.W."/>
            <person name="Alvarado L."/>
            <person name="Arachchi H.M."/>
            <person name="Berlin A.M."/>
            <person name="Chapman S.B."/>
            <person name="Gainer-Dewar J."/>
            <person name="Goldberg J."/>
            <person name="Griggs A."/>
            <person name="Gujja S."/>
            <person name="Hansen M."/>
            <person name="Howarth C."/>
            <person name="Imamovic A."/>
            <person name="Ireland A."/>
            <person name="Larimer J."/>
            <person name="McCowan C."/>
            <person name="Murphy C."/>
            <person name="Pearson M."/>
            <person name="Poon T.W."/>
            <person name="Priest M."/>
            <person name="Roberts A."/>
            <person name="Saif S."/>
            <person name="Shea T."/>
            <person name="Sisk P."/>
            <person name="Sykes S."/>
            <person name="Wortman J."/>
            <person name="Nusbaum C."/>
            <person name="Birren B."/>
        </authorList>
    </citation>
    <scope>NUCLEOTIDE SEQUENCE [LARGE SCALE GENOMIC DNA]</scope>
    <source>
        <strain evidence="3 4">CBS 119918</strain>
    </source>
</reference>
<name>A0A072Q575_9EURO</name>
<dbReference type="PANTHER" id="PTHR24074">
    <property type="entry name" value="CO-CHAPERONE PROTEIN DJLA"/>
    <property type="match status" value="1"/>
</dbReference>
<sequence>MADLPDYYSVLEVSSTATNEDIKKAYKRAALKWHPDRVPSDSPERAKRTKMFQKINDAYYTLSEPTRRRDYDDARAYSSGTGSTAFDGDDFADEEVPRRPAAGGTSWANMFGFGNKAEGSQEDAFANDQFRGAFEEMMGEADMADREGGTTVPNRRFWSIIGGISGFALGFIAGDIVGAIPGAAVGSKMGSIRDAKGKSVYAVFQSLDQSQRARVLSELASKILSGAIS</sequence>
<protein>
    <recommendedName>
        <fullName evidence="2">J domain-containing protein</fullName>
    </recommendedName>
</protein>
<dbReference type="CDD" id="cd06257">
    <property type="entry name" value="DnaJ"/>
    <property type="match status" value="1"/>
</dbReference>
<dbReference type="InterPro" id="IPR050817">
    <property type="entry name" value="DjlA_DnaK_co-chaperone"/>
</dbReference>
<feature type="domain" description="J" evidence="2">
    <location>
        <begin position="6"/>
        <end position="75"/>
    </location>
</feature>
<proteinExistence type="predicted"/>
<evidence type="ECO:0000256" key="1">
    <source>
        <dbReference type="SAM" id="MobiDB-lite"/>
    </source>
</evidence>
<dbReference type="Proteomes" id="UP000027920">
    <property type="component" value="Unassembled WGS sequence"/>
</dbReference>
<dbReference type="Pfam" id="PF00226">
    <property type="entry name" value="DnaJ"/>
    <property type="match status" value="1"/>
</dbReference>
<feature type="region of interest" description="Disordered" evidence="1">
    <location>
        <begin position="84"/>
        <end position="103"/>
    </location>
</feature>
<dbReference type="SUPFAM" id="SSF46565">
    <property type="entry name" value="Chaperone J-domain"/>
    <property type="match status" value="1"/>
</dbReference>
<dbReference type="EMBL" id="AMGV01000001">
    <property type="protein sequence ID" value="KEF63080.1"/>
    <property type="molecule type" value="Genomic_DNA"/>
</dbReference>
<dbReference type="SMART" id="SM00271">
    <property type="entry name" value="DnaJ"/>
    <property type="match status" value="1"/>
</dbReference>
<dbReference type="STRING" id="1182545.A0A072Q575"/>
<dbReference type="HOGENOM" id="CLU_073129_3_0_1"/>
<dbReference type="Gene3D" id="1.10.287.110">
    <property type="entry name" value="DnaJ domain"/>
    <property type="match status" value="1"/>
</dbReference>